<accession>A0AAD8BL11</accession>
<gene>
    <name evidence="1" type="ORF">Bpfe_015041</name>
</gene>
<reference evidence="1" key="2">
    <citation type="submission" date="2023-04" db="EMBL/GenBank/DDBJ databases">
        <authorList>
            <person name="Bu L."/>
            <person name="Lu L."/>
            <person name="Laidemitt M.R."/>
            <person name="Zhang S.M."/>
            <person name="Mutuku M."/>
            <person name="Mkoji G."/>
            <person name="Steinauer M."/>
            <person name="Loker E.S."/>
        </authorList>
    </citation>
    <scope>NUCLEOTIDE SEQUENCE</scope>
    <source>
        <strain evidence="1">KasaAsao</strain>
        <tissue evidence="1">Whole Snail</tissue>
    </source>
</reference>
<dbReference type="EMBL" id="JASAOG010000069">
    <property type="protein sequence ID" value="KAK0055530.1"/>
    <property type="molecule type" value="Genomic_DNA"/>
</dbReference>
<comment type="caution">
    <text evidence="1">The sequence shown here is derived from an EMBL/GenBank/DDBJ whole genome shotgun (WGS) entry which is preliminary data.</text>
</comment>
<dbReference type="Proteomes" id="UP001233172">
    <property type="component" value="Unassembled WGS sequence"/>
</dbReference>
<feature type="non-terminal residue" evidence="1">
    <location>
        <position position="1"/>
    </location>
</feature>
<reference evidence="1" key="1">
    <citation type="journal article" date="2023" name="PLoS Negl. Trop. Dis.">
        <title>A genome sequence for Biomphalaria pfeifferi, the major vector snail for the human-infecting parasite Schistosoma mansoni.</title>
        <authorList>
            <person name="Bu L."/>
            <person name="Lu L."/>
            <person name="Laidemitt M.R."/>
            <person name="Zhang S.M."/>
            <person name="Mutuku M."/>
            <person name="Mkoji G."/>
            <person name="Steinauer M."/>
            <person name="Loker E.S."/>
        </authorList>
    </citation>
    <scope>NUCLEOTIDE SEQUENCE</scope>
    <source>
        <strain evidence="1">KasaAsao</strain>
    </source>
</reference>
<proteinExistence type="predicted"/>
<keyword evidence="2" id="KW-1185">Reference proteome</keyword>
<feature type="non-terminal residue" evidence="1">
    <location>
        <position position="55"/>
    </location>
</feature>
<evidence type="ECO:0000313" key="1">
    <source>
        <dbReference type="EMBL" id="KAK0055530.1"/>
    </source>
</evidence>
<organism evidence="1 2">
    <name type="scientific">Biomphalaria pfeifferi</name>
    <name type="common">Bloodfluke planorb</name>
    <name type="synonym">Freshwater snail</name>
    <dbReference type="NCBI Taxonomy" id="112525"/>
    <lineage>
        <taxon>Eukaryota</taxon>
        <taxon>Metazoa</taxon>
        <taxon>Spiralia</taxon>
        <taxon>Lophotrochozoa</taxon>
        <taxon>Mollusca</taxon>
        <taxon>Gastropoda</taxon>
        <taxon>Heterobranchia</taxon>
        <taxon>Euthyneura</taxon>
        <taxon>Panpulmonata</taxon>
        <taxon>Hygrophila</taxon>
        <taxon>Lymnaeoidea</taxon>
        <taxon>Planorbidae</taxon>
        <taxon>Biomphalaria</taxon>
    </lineage>
</organism>
<dbReference type="AlphaFoldDB" id="A0AAD8BL11"/>
<protein>
    <submittedName>
        <fullName evidence="1">Uncharacterized protein</fullName>
    </submittedName>
</protein>
<sequence>PLRYCSWIHVCLRDLENLDLAALVSNIGNVVHIIDQFVSGTAKREEQDLCATVAG</sequence>
<evidence type="ECO:0000313" key="2">
    <source>
        <dbReference type="Proteomes" id="UP001233172"/>
    </source>
</evidence>
<name>A0AAD8BL11_BIOPF</name>